<dbReference type="InterPro" id="IPR013273">
    <property type="entry name" value="ADAMTS/ADAMTS-like"/>
</dbReference>
<evidence type="ECO:0000313" key="11">
    <source>
        <dbReference type="Proteomes" id="UP001153292"/>
    </source>
</evidence>
<dbReference type="SUPFAM" id="SSF82895">
    <property type="entry name" value="TSP-1 type 1 repeat"/>
    <property type="match status" value="4"/>
</dbReference>
<dbReference type="Gene3D" id="2.20.100.10">
    <property type="entry name" value="Thrombospondin type-1 (TSP1) repeat"/>
    <property type="match status" value="3"/>
</dbReference>
<dbReference type="Pfam" id="PF08686">
    <property type="entry name" value="PLAC"/>
    <property type="match status" value="1"/>
</dbReference>
<dbReference type="PRINTS" id="PR01857">
    <property type="entry name" value="ADAMTSFAMILY"/>
</dbReference>
<dbReference type="Proteomes" id="UP001153292">
    <property type="component" value="Chromosome 19"/>
</dbReference>
<dbReference type="PANTHER" id="PTHR13723">
    <property type="entry name" value="ADAMTS A DISINTEGRIN AND METALLOPROTEASE WITH THROMBOSPONDIN MOTIFS PROTEASE"/>
    <property type="match status" value="1"/>
</dbReference>
<feature type="disulfide bond" evidence="6">
    <location>
        <begin position="782"/>
        <end position="795"/>
    </location>
</feature>
<dbReference type="SMART" id="SM00209">
    <property type="entry name" value="TSP1"/>
    <property type="match status" value="6"/>
</dbReference>
<evidence type="ECO:0000256" key="6">
    <source>
        <dbReference type="PROSITE-ProRule" id="PRU01005"/>
    </source>
</evidence>
<evidence type="ECO:0000259" key="8">
    <source>
        <dbReference type="PROSITE" id="PS50900"/>
    </source>
</evidence>
<keyword evidence="11" id="KW-1185">Reference proteome</keyword>
<keyword evidence="3" id="KW-0732">Signal</keyword>
<dbReference type="InterPro" id="IPR003582">
    <property type="entry name" value="ShKT_dom"/>
</dbReference>
<dbReference type="PANTHER" id="PTHR13723:SF316">
    <property type="entry name" value="LONELY HEART, ISOFORM A"/>
    <property type="match status" value="1"/>
</dbReference>
<dbReference type="InterPro" id="IPR010909">
    <property type="entry name" value="PLAC"/>
</dbReference>
<dbReference type="InterPro" id="IPR050439">
    <property type="entry name" value="ADAMTS_ADAMTS-like"/>
</dbReference>
<dbReference type="Gene3D" id="2.60.120.830">
    <property type="match status" value="1"/>
</dbReference>
<dbReference type="InterPro" id="IPR036383">
    <property type="entry name" value="TSP1_rpt_sf"/>
</dbReference>
<sequence length="798" mass="87780">MGRSKQSNLWTKVIWVTTIVKLAVFATALNVTTVSPPEMDNSLGGSYAWSSWGSWSSCSKTCGGGVAIQERQCLPRSRSAIPNGTLPPPIITVRVTRQTHLNDCAGVARRYHECNTAPCPDGEKDMRAEQCAIYDRRPFRGRFYTWTPYIDGDSPCTLNCRPLGQQFYASLALVADGTPCTRPGYRAICVQGECKIVGRESVLAAASSRELRCGRRLVSGLFSRPRLPLGYSLVATVPRGACRLNVSEIMPSDNYIALKISNSSYIMNGEFAVSTPGAYDAAGARFIYTRASGLDSVFALGPIQHPIDIMILYTEPNPSLRYEYFTVALPNEIEIESKTRANIPDIAPTITTKHIRTHYTFDLHPRPGLTKPQYPDLNNIPKDASSEEDLQENIVGTRKFLWKVASYTQCTRSCGSGIQLGKYRCIEVTSDADKEVSPVHCRGPTPVSRRHKCNNTPCPPRWRAAAWSLCPQCGPATRTRIVGCVQDHYRGITKVSDQKCAGPKPATSELCNVPECIEAEHVDSRVIRTREHTDTFRDGPVYTVSVNSSDFDVGPEYTFSNTVGWLTTEWSECVGWCVGGGVQSRGVRCADPAGCVNKAPEVFRSCTPKVTCEPHDGRWFTGEWSPCSSPCGGKQIRGVLCIGGSGRHLRDTACKTPRPVHEQNCGDTCLPSWYTSDWDQCSGNCSSGGIGVQRRSVVCVKYNNESAEEANCQDPKPTSQRTCDHKCTEIDELPPDIPIESHKVFTTTPTTTTFVTTTTKPSSKGCKDKLTNCALAVQARLCHYNYYVKNCCDSCNGR</sequence>
<comment type="subcellular location">
    <subcellularLocation>
        <location evidence="1">Secreted</location>
    </subcellularLocation>
</comment>
<evidence type="ECO:0000256" key="2">
    <source>
        <dbReference type="ARBA" id="ARBA00022525"/>
    </source>
</evidence>
<keyword evidence="4" id="KW-0677">Repeat</keyword>
<evidence type="ECO:0000256" key="7">
    <source>
        <dbReference type="SAM" id="Phobius"/>
    </source>
</evidence>
<gene>
    <name evidence="10" type="ORF">CHILSU_LOCUS4475</name>
</gene>
<evidence type="ECO:0000259" key="9">
    <source>
        <dbReference type="PROSITE" id="PS51670"/>
    </source>
</evidence>
<feature type="domain" description="PLAC" evidence="8">
    <location>
        <begin position="762"/>
        <end position="798"/>
    </location>
</feature>
<comment type="caution">
    <text evidence="6">Lacks conserved residue(s) required for the propagation of feature annotation.</text>
</comment>
<organism evidence="10 11">
    <name type="scientific">Chilo suppressalis</name>
    <name type="common">Asiatic rice borer moth</name>
    <dbReference type="NCBI Taxonomy" id="168631"/>
    <lineage>
        <taxon>Eukaryota</taxon>
        <taxon>Metazoa</taxon>
        <taxon>Ecdysozoa</taxon>
        <taxon>Arthropoda</taxon>
        <taxon>Hexapoda</taxon>
        <taxon>Insecta</taxon>
        <taxon>Pterygota</taxon>
        <taxon>Neoptera</taxon>
        <taxon>Endopterygota</taxon>
        <taxon>Lepidoptera</taxon>
        <taxon>Glossata</taxon>
        <taxon>Ditrysia</taxon>
        <taxon>Pyraloidea</taxon>
        <taxon>Crambidae</taxon>
        <taxon>Crambinae</taxon>
        <taxon>Chilo</taxon>
    </lineage>
</organism>
<evidence type="ECO:0000256" key="4">
    <source>
        <dbReference type="ARBA" id="ARBA00022737"/>
    </source>
</evidence>
<feature type="transmembrane region" description="Helical" evidence="7">
    <location>
        <begin position="12"/>
        <end position="31"/>
    </location>
</feature>
<dbReference type="Pfam" id="PF19030">
    <property type="entry name" value="TSP1_ADAMTS"/>
    <property type="match status" value="4"/>
</dbReference>
<proteinExistence type="predicted"/>
<keyword evidence="7" id="KW-0472">Membrane</keyword>
<dbReference type="PROSITE" id="PS50092">
    <property type="entry name" value="TSP1"/>
    <property type="match status" value="5"/>
</dbReference>
<dbReference type="PROSITE" id="PS50900">
    <property type="entry name" value="PLAC"/>
    <property type="match status" value="1"/>
</dbReference>
<keyword evidence="2" id="KW-0964">Secreted</keyword>
<keyword evidence="7" id="KW-1133">Transmembrane helix</keyword>
<evidence type="ECO:0000256" key="3">
    <source>
        <dbReference type="ARBA" id="ARBA00022729"/>
    </source>
</evidence>
<feature type="domain" description="ShKT" evidence="9">
    <location>
        <begin position="766"/>
        <end position="798"/>
    </location>
</feature>
<protein>
    <recommendedName>
        <fullName evidence="12">PLAC domain-containing protein</fullName>
    </recommendedName>
</protein>
<name>A0ABN8EAD4_CHISP</name>
<dbReference type="InterPro" id="IPR000884">
    <property type="entry name" value="TSP1_rpt"/>
</dbReference>
<evidence type="ECO:0000313" key="10">
    <source>
        <dbReference type="EMBL" id="CAH0682203.1"/>
    </source>
</evidence>
<dbReference type="EMBL" id="OU963912">
    <property type="protein sequence ID" value="CAH0682203.1"/>
    <property type="molecule type" value="Genomic_DNA"/>
</dbReference>
<dbReference type="PROSITE" id="PS51670">
    <property type="entry name" value="SHKT"/>
    <property type="match status" value="1"/>
</dbReference>
<reference evidence="10" key="1">
    <citation type="submission" date="2021-12" db="EMBL/GenBank/DDBJ databases">
        <authorList>
            <person name="King R."/>
        </authorList>
    </citation>
    <scope>NUCLEOTIDE SEQUENCE</scope>
</reference>
<evidence type="ECO:0008006" key="12">
    <source>
        <dbReference type="Google" id="ProtNLM"/>
    </source>
</evidence>
<dbReference type="Pfam" id="PF05986">
    <property type="entry name" value="ADAMTS_spacer1"/>
    <property type="match status" value="1"/>
</dbReference>
<evidence type="ECO:0000256" key="1">
    <source>
        <dbReference type="ARBA" id="ARBA00004613"/>
    </source>
</evidence>
<feature type="disulfide bond" evidence="6">
    <location>
        <begin position="773"/>
        <end position="791"/>
    </location>
</feature>
<dbReference type="Pfam" id="PF00090">
    <property type="entry name" value="TSP_1"/>
    <property type="match status" value="1"/>
</dbReference>
<evidence type="ECO:0000256" key="5">
    <source>
        <dbReference type="ARBA" id="ARBA00023157"/>
    </source>
</evidence>
<accession>A0ABN8EAD4</accession>
<dbReference type="InterPro" id="IPR010294">
    <property type="entry name" value="ADAMTS_spacer1"/>
</dbReference>
<keyword evidence="7" id="KW-0812">Transmembrane</keyword>
<keyword evidence="5 6" id="KW-1015">Disulfide bond</keyword>